<evidence type="ECO:0000313" key="1">
    <source>
        <dbReference type="EMBL" id="CAD7245302.1"/>
    </source>
</evidence>
<dbReference type="Proteomes" id="UP000677054">
    <property type="component" value="Unassembled WGS sequence"/>
</dbReference>
<dbReference type="EMBL" id="CAJPEV010000827">
    <property type="protein sequence ID" value="CAG0888870.1"/>
    <property type="molecule type" value="Genomic_DNA"/>
</dbReference>
<organism evidence="1">
    <name type="scientific">Darwinula stevensoni</name>
    <dbReference type="NCBI Taxonomy" id="69355"/>
    <lineage>
        <taxon>Eukaryota</taxon>
        <taxon>Metazoa</taxon>
        <taxon>Ecdysozoa</taxon>
        <taxon>Arthropoda</taxon>
        <taxon>Crustacea</taxon>
        <taxon>Oligostraca</taxon>
        <taxon>Ostracoda</taxon>
        <taxon>Podocopa</taxon>
        <taxon>Podocopida</taxon>
        <taxon>Darwinulocopina</taxon>
        <taxon>Darwinuloidea</taxon>
        <taxon>Darwinulidae</taxon>
        <taxon>Darwinula</taxon>
    </lineage>
</organism>
<gene>
    <name evidence="1" type="ORF">DSTB1V02_LOCUS5176</name>
</gene>
<name>A0A7R9A2K1_9CRUS</name>
<accession>A0A7R9A2K1</accession>
<proteinExistence type="predicted"/>
<sequence>MYRRSSHIRFLCASKFIHVIRKNERLQVLIRLWRCYSGTVRSMSKFGVFSITCFLVYAQVAGIGTVNPPVSRATVSSASNLESTCGKEATERGLGQRVISYSLYVPYSEPFPKDFRYTQTLGSVVERATTAYPGWSIRIYHNVSQSFSFWHFLHDVQSRFPHVDLCPVYDLPPPLNDLSARQPIGRLWRFAVMGDPLVKQFMVRDIDSFVISREVEAVNAWLSSSRTFHVFRDHPDTLHPMLAGLWGGKQGQSFPFSEAASLRDGMLFSPPMHHYYYDQELLQRFAWPLVKKDALVFDSYTCEKPEFGESQPFPTQRDEFLFVGYVPSKKKEYEMVKNTPCPMACRPRLHLDWVYC</sequence>
<dbReference type="AlphaFoldDB" id="A0A7R9A2K1"/>
<reference evidence="1" key="1">
    <citation type="submission" date="2020-11" db="EMBL/GenBank/DDBJ databases">
        <authorList>
            <person name="Tran Van P."/>
        </authorList>
    </citation>
    <scope>NUCLEOTIDE SEQUENCE</scope>
</reference>
<evidence type="ECO:0000313" key="2">
    <source>
        <dbReference type="Proteomes" id="UP000677054"/>
    </source>
</evidence>
<keyword evidence="2" id="KW-1185">Reference proteome</keyword>
<dbReference type="OrthoDB" id="204305at2759"/>
<dbReference type="EMBL" id="LR900344">
    <property type="protein sequence ID" value="CAD7245302.1"/>
    <property type="molecule type" value="Genomic_DNA"/>
</dbReference>
<protein>
    <submittedName>
        <fullName evidence="1">Uncharacterized protein</fullName>
    </submittedName>
</protein>